<evidence type="ECO:0007829" key="6">
    <source>
        <dbReference type="PDB" id="7UBZ"/>
    </source>
</evidence>
<evidence type="ECO:0007829" key="7">
    <source>
        <dbReference type="PDB" id="9CYS"/>
    </source>
</evidence>
<dbReference type="SMR" id="A0A0H3CKN4"/>
<dbReference type="InterPro" id="IPR036770">
    <property type="entry name" value="Ankyrin_rpt-contain_sf"/>
</dbReference>
<evidence type="ECO:0007829" key="5">
    <source>
        <dbReference type="PDB" id="7KB2"/>
    </source>
</evidence>
<evidence type="ECO:0000256" key="1">
    <source>
        <dbReference type="ARBA" id="ARBA00022737"/>
    </source>
</evidence>
<dbReference type="STRING" id="716541.ECL_01554"/>
<dbReference type="HOGENOM" id="CLU_077369_0_0_6"/>
<dbReference type="Proteomes" id="UP000002363">
    <property type="component" value="Chromosome"/>
</dbReference>
<dbReference type="PANTHER" id="PTHR24189:SF50">
    <property type="entry name" value="ANKYRIN REPEAT AND SOCS BOX PROTEIN 2"/>
    <property type="match status" value="1"/>
</dbReference>
<organism evidence="3 4">
    <name type="scientific">Enterobacter cloacae subsp. cloacae (strain ATCC 13047 / DSM 30054 / NBRC 13535 / NCTC 10005 / WDCM 00083 / NCDC 279-56)</name>
    <dbReference type="NCBI Taxonomy" id="716541"/>
    <lineage>
        <taxon>Bacteria</taxon>
        <taxon>Pseudomonadati</taxon>
        <taxon>Pseudomonadota</taxon>
        <taxon>Gammaproteobacteria</taxon>
        <taxon>Enterobacterales</taxon>
        <taxon>Enterobacteriaceae</taxon>
        <taxon>Enterobacter</taxon>
        <taxon>Enterobacter cloacae complex</taxon>
    </lineage>
</organism>
<dbReference type="Gene3D" id="1.25.40.20">
    <property type="entry name" value="Ankyrin repeat-containing domain"/>
    <property type="match status" value="2"/>
</dbReference>
<protein>
    <submittedName>
        <fullName evidence="3">Uncharacterized protein</fullName>
    </submittedName>
</protein>
<dbReference type="InterPro" id="IPR050745">
    <property type="entry name" value="Multifunctional_regulatory"/>
</dbReference>
<dbReference type="EMBL" id="CP001918">
    <property type="protein sequence ID" value="ADF61113.1"/>
    <property type="molecule type" value="Genomic_DNA"/>
</dbReference>
<gene>
    <name evidence="3" type="ordered locus">ECL_01554</name>
</gene>
<dbReference type="KEGG" id="enc:ECL_01554"/>
<dbReference type="PDB" id="7KB2">
    <property type="method" value="X-ray"/>
    <property type="resolution" value="1.60 A"/>
    <property type="chains" value="A/B=28-204"/>
</dbReference>
<evidence type="ECO:0000256" key="2">
    <source>
        <dbReference type="ARBA" id="ARBA00023043"/>
    </source>
</evidence>
<dbReference type="PDB" id="7UBZ">
    <property type="method" value="X-ray"/>
    <property type="resolution" value="1.75 A"/>
    <property type="chains" value="A/C=24-253"/>
</dbReference>
<dbReference type="PANTHER" id="PTHR24189">
    <property type="entry name" value="MYOTROPHIN"/>
    <property type="match status" value="1"/>
</dbReference>
<dbReference type="SUPFAM" id="SSF48403">
    <property type="entry name" value="Ankyrin repeat"/>
    <property type="match status" value="1"/>
</dbReference>
<dbReference type="SMART" id="SM00248">
    <property type="entry name" value="ANK"/>
    <property type="match status" value="4"/>
</dbReference>
<keyword evidence="5 6" id="KW-0002">3D-structure</keyword>
<dbReference type="InterPro" id="IPR002110">
    <property type="entry name" value="Ankyrin_rpt"/>
</dbReference>
<evidence type="ECO:0000313" key="4">
    <source>
        <dbReference type="Proteomes" id="UP000002363"/>
    </source>
</evidence>
<dbReference type="OrthoDB" id="9812708at2"/>
<keyword evidence="1" id="KW-0677">Repeat</keyword>
<proteinExistence type="evidence at protein level"/>
<dbReference type="EnsemblBacteria" id="ADF61113">
    <property type="protein sequence ID" value="ADF61113"/>
    <property type="gene ID" value="ECL_01554"/>
</dbReference>
<dbReference type="PDB" id="9CYS">
    <property type="method" value="X-ray"/>
    <property type="resolution" value="1.75 A"/>
    <property type="chains" value="I=24-253"/>
</dbReference>
<reference evidence="5" key="2">
    <citation type="submission" date="2020-10" db="PDB data bank">
        <title>Putative ankyrin repeat domain-containing protein from Enterobacter cloacae.</title>
        <authorList>
            <consortium name="Center for Structural Genomics of Infectious Diseases (CSGID)"/>
            <person name="Osipiuk J."/>
            <person name="Tesar C."/>
            <person name="Endres M."/>
            <person name="Joachimiak A."/>
        </authorList>
    </citation>
    <scope>X-RAY CRYSTALLOGRAPHY (1.60 ANGSTROMS) OF 28-204</scope>
</reference>
<dbReference type="PATRIC" id="fig|716541.4.peg.1792"/>
<reference evidence="3 4" key="1">
    <citation type="journal article" date="2010" name="J. Bacteriol.">
        <title>Complete genome sequence of Enterobacter cloacae subsp. cloacae type strain ATCC 13047.</title>
        <authorList>
            <person name="Ren Y."/>
            <person name="Ren Y."/>
            <person name="Zhou Z."/>
            <person name="Guo X."/>
            <person name="Li Y."/>
            <person name="Feng L."/>
            <person name="Wang L."/>
        </authorList>
    </citation>
    <scope>NUCLEOTIDE SEQUENCE [LARGE SCALE GENOMIC DNA]</scope>
    <source>
        <strain evidence="4">ATCC 13047 / DSM 30054 / NBRC 13535 / NCTC 10005 / WDCM 00083 / NCDC 279-56</strain>
    </source>
</reference>
<keyword evidence="4" id="KW-1185">Reference proteome</keyword>
<name>A0A0H3CKN4_ENTCC</name>
<accession>A0A0H3CKN4</accession>
<dbReference type="Pfam" id="PF12796">
    <property type="entry name" value="Ank_2"/>
    <property type="match status" value="1"/>
</dbReference>
<dbReference type="AlphaFoldDB" id="A0A0H3CKN4"/>
<keyword evidence="2" id="KW-0040">ANK repeat</keyword>
<dbReference type="eggNOG" id="COG0666">
    <property type="taxonomic scope" value="Bacteria"/>
</dbReference>
<dbReference type="PROSITE" id="PS51257">
    <property type="entry name" value="PROKAR_LIPOPROTEIN"/>
    <property type="match status" value="1"/>
</dbReference>
<reference evidence="6 7" key="3">
    <citation type="journal article" date="2024" name="Nat. Commun.">
        <title>Advanced glycation end-product crosslinking activates a type VI secretion system phospholipase effector protein.</title>
        <authorList>
            <person name="Jensen S.J."/>
            <person name="Cuthbert B.J."/>
            <person name="Garza-Sanchez F."/>
            <person name="Helou C.C."/>
            <person name="de Miranda R."/>
            <person name="Goulding C.W."/>
            <person name="Hayes C.S."/>
        </authorList>
    </citation>
    <scope>X-RAY CRYSTALLOGRAPHY (1.75 ANGSTROMS) OF 24-253</scope>
</reference>
<sequence>MKSFLSGWIMLCLILMVQGCKQNMDLKPDNYFSGQQLTLARAIENGEVDEVIKLASGTDLNKPGKEDMTLLFWAVMNSINNQKTPERLNVITMLIKAGADPLQPRPQGKNSPAEFVLMADNADWIKAMLNAGLSPNAVDKTFGKPIIFQTLEAKNTKTLQAMLDKGADINITDSLGNTLLIDALDFHSYDHVLLLLERGADPEIKADNGWTMGNQLQRFLDRAKVGSDEYKKLNEIKDVLIQHGGKWPPTPVK</sequence>
<evidence type="ECO:0000313" key="3">
    <source>
        <dbReference type="EMBL" id="ADF61113.1"/>
    </source>
</evidence>
<dbReference type="RefSeq" id="WP_013096194.1">
    <property type="nucleotide sequence ID" value="NC_014121.1"/>
</dbReference>